<proteinExistence type="inferred from homology"/>
<evidence type="ECO:0000259" key="5">
    <source>
        <dbReference type="PROSITE" id="PS51891"/>
    </source>
</evidence>
<feature type="region of interest" description="Disordered" evidence="4">
    <location>
        <begin position="377"/>
        <end position="414"/>
    </location>
</feature>
<dbReference type="GO" id="GO:0046872">
    <property type="term" value="F:metal ion binding"/>
    <property type="evidence" value="ECO:0007669"/>
    <property type="project" value="UniProtKB-KW"/>
</dbReference>
<dbReference type="Pfam" id="PF04828">
    <property type="entry name" value="GFA"/>
    <property type="match status" value="1"/>
</dbReference>
<sequence>MSSIAGSTSRDLALGGTLPSASYVAAAAARSSAKPSSSSTSSSSTSSSITSPYSSIVTIIRRSTGMSSRQAERAVGYSAITGTSLVALRVLLYAFRLVQGSSTNISIVDDEISDCTTDDVVPTKTKRATRTTSNSILSIFRRTLRRILLDDDEPTAISNKDTMIDQEESTDGPLITHQGSCHCESIQFTVLAPRCLAAQDGPGKIQFQHTEVRTSNFRVYAGHECLKTYYVVYRDSGKKGAHAFCERCGVHVLYAPSKQGKNLFINVRCLDDDGDRKVEIKSKKSSISDGVPAAGQFDHINSDQLSTISEVTQPFHFQMNNAYNHLNTIQYPTNNKHDRHNFRRFSSDTSSIESSTGPSEEGAIEVPIKQFYATTTTTNTTTPIRKSRRSLPVYSNTKQQRPTTPTTSTATTASLTTIEADFDSSSSLYKGQLSELEMMVPTSPPREGGASLGGIDVFSFSGETISLMDDTSVMSRPPINR</sequence>
<dbReference type="InParanoid" id="A0A1E7FHY8"/>
<dbReference type="InterPro" id="IPR011057">
    <property type="entry name" value="Mss4-like_sf"/>
</dbReference>
<evidence type="ECO:0000256" key="4">
    <source>
        <dbReference type="SAM" id="MobiDB-lite"/>
    </source>
</evidence>
<dbReference type="GO" id="GO:0016846">
    <property type="term" value="F:carbon-sulfur lyase activity"/>
    <property type="evidence" value="ECO:0007669"/>
    <property type="project" value="InterPro"/>
</dbReference>
<feature type="region of interest" description="Disordered" evidence="4">
    <location>
        <begin position="30"/>
        <end position="50"/>
    </location>
</feature>
<dbReference type="Gene3D" id="2.170.150.70">
    <property type="match status" value="1"/>
</dbReference>
<dbReference type="PROSITE" id="PS51891">
    <property type="entry name" value="CENP_V_GFA"/>
    <property type="match status" value="1"/>
</dbReference>
<dbReference type="EMBL" id="KV784357">
    <property type="protein sequence ID" value="OEU17757.1"/>
    <property type="molecule type" value="Genomic_DNA"/>
</dbReference>
<evidence type="ECO:0000256" key="3">
    <source>
        <dbReference type="ARBA" id="ARBA00022833"/>
    </source>
</evidence>
<organism evidence="6 7">
    <name type="scientific">Fragilariopsis cylindrus CCMP1102</name>
    <dbReference type="NCBI Taxonomy" id="635003"/>
    <lineage>
        <taxon>Eukaryota</taxon>
        <taxon>Sar</taxon>
        <taxon>Stramenopiles</taxon>
        <taxon>Ochrophyta</taxon>
        <taxon>Bacillariophyta</taxon>
        <taxon>Bacillariophyceae</taxon>
        <taxon>Bacillariophycidae</taxon>
        <taxon>Bacillariales</taxon>
        <taxon>Bacillariaceae</taxon>
        <taxon>Fragilariopsis</taxon>
    </lineage>
</organism>
<protein>
    <recommendedName>
        <fullName evidence="5">CENP-V/GFA domain-containing protein</fullName>
    </recommendedName>
</protein>
<keyword evidence="2" id="KW-0479">Metal-binding</keyword>
<gene>
    <name evidence="6" type="ORF">FRACYDRAFT_238182</name>
</gene>
<dbReference type="OrthoDB" id="2993351at2759"/>
<comment type="similarity">
    <text evidence="1">Belongs to the Gfa family.</text>
</comment>
<evidence type="ECO:0000256" key="2">
    <source>
        <dbReference type="ARBA" id="ARBA00022723"/>
    </source>
</evidence>
<keyword evidence="3" id="KW-0862">Zinc</keyword>
<name>A0A1E7FHY8_9STRA</name>
<reference evidence="6 7" key="1">
    <citation type="submission" date="2016-09" db="EMBL/GenBank/DDBJ databases">
        <title>Extensive genetic diversity and differential bi-allelic expression allows diatom success in the polar Southern Ocean.</title>
        <authorList>
            <consortium name="DOE Joint Genome Institute"/>
            <person name="Mock T."/>
            <person name="Otillar R.P."/>
            <person name="Strauss J."/>
            <person name="Dupont C."/>
            <person name="Frickenhaus S."/>
            <person name="Maumus F."/>
            <person name="Mcmullan M."/>
            <person name="Sanges R."/>
            <person name="Schmutz J."/>
            <person name="Toseland A."/>
            <person name="Valas R."/>
            <person name="Veluchamy A."/>
            <person name="Ward B.J."/>
            <person name="Allen A."/>
            <person name="Barry K."/>
            <person name="Falciatore A."/>
            <person name="Ferrante M."/>
            <person name="Fortunato A.E."/>
            <person name="Gloeckner G."/>
            <person name="Gruber A."/>
            <person name="Hipkin R."/>
            <person name="Janech M."/>
            <person name="Kroth P."/>
            <person name="Leese F."/>
            <person name="Lindquist E."/>
            <person name="Lyon B.R."/>
            <person name="Martin J."/>
            <person name="Mayer C."/>
            <person name="Parker M."/>
            <person name="Quesneville H."/>
            <person name="Raymond J."/>
            <person name="Uhlig C."/>
            <person name="Valentin K.U."/>
            <person name="Worden A.Z."/>
            <person name="Armbrust E.V."/>
            <person name="Bowler C."/>
            <person name="Green B."/>
            <person name="Moulton V."/>
            <person name="Van Oosterhout C."/>
            <person name="Grigoriev I."/>
        </authorList>
    </citation>
    <scope>NUCLEOTIDE SEQUENCE [LARGE SCALE GENOMIC DNA]</scope>
    <source>
        <strain evidence="6 7">CCMP1102</strain>
    </source>
</reference>
<dbReference type="InterPro" id="IPR052355">
    <property type="entry name" value="CENP-V-like"/>
</dbReference>
<feature type="compositionally biased region" description="Low complexity" evidence="4">
    <location>
        <begin position="402"/>
        <end position="414"/>
    </location>
</feature>
<dbReference type="AlphaFoldDB" id="A0A1E7FHY8"/>
<dbReference type="KEGG" id="fcy:FRACYDRAFT_238182"/>
<dbReference type="Proteomes" id="UP000095751">
    <property type="component" value="Unassembled WGS sequence"/>
</dbReference>
<feature type="domain" description="CENP-V/GFA" evidence="5">
    <location>
        <begin position="177"/>
        <end position="289"/>
    </location>
</feature>
<accession>A0A1E7FHY8</accession>
<evidence type="ECO:0000313" key="6">
    <source>
        <dbReference type="EMBL" id="OEU17757.1"/>
    </source>
</evidence>
<dbReference type="InterPro" id="IPR006913">
    <property type="entry name" value="CENP-V/GFA"/>
</dbReference>
<dbReference type="SUPFAM" id="SSF51316">
    <property type="entry name" value="Mss4-like"/>
    <property type="match status" value="1"/>
</dbReference>
<dbReference type="PANTHER" id="PTHR28620">
    <property type="entry name" value="CENTROMERE PROTEIN V"/>
    <property type="match status" value="1"/>
</dbReference>
<evidence type="ECO:0000256" key="1">
    <source>
        <dbReference type="ARBA" id="ARBA00005495"/>
    </source>
</evidence>
<dbReference type="PANTHER" id="PTHR28620:SF1">
    <property type="entry name" value="CENP-V_GFA DOMAIN-CONTAINING PROTEIN"/>
    <property type="match status" value="1"/>
</dbReference>
<evidence type="ECO:0000313" key="7">
    <source>
        <dbReference type="Proteomes" id="UP000095751"/>
    </source>
</evidence>
<keyword evidence="7" id="KW-1185">Reference proteome</keyword>